<keyword evidence="1" id="KW-0472">Membrane</keyword>
<dbReference type="RefSeq" id="WP_317137605.1">
    <property type="nucleotide sequence ID" value="NZ_CP043875.1"/>
</dbReference>
<dbReference type="GeneID" id="85229426"/>
<protein>
    <recommendedName>
        <fullName evidence="4">MscL family protein</fullName>
    </recommendedName>
</protein>
<dbReference type="EMBL" id="CP043875">
    <property type="protein sequence ID" value="WOF16029.1"/>
    <property type="molecule type" value="Genomic_DNA"/>
</dbReference>
<evidence type="ECO:0008006" key="4">
    <source>
        <dbReference type="Google" id="ProtNLM"/>
    </source>
</evidence>
<feature type="transmembrane region" description="Helical" evidence="1">
    <location>
        <begin position="67"/>
        <end position="91"/>
    </location>
</feature>
<organism evidence="2 3">
    <name type="scientific">Methanochimaera problematica</name>
    <dbReference type="NCBI Taxonomy" id="2609417"/>
    <lineage>
        <taxon>Archaea</taxon>
        <taxon>Methanobacteriati</taxon>
        <taxon>Methanobacteriota</taxon>
        <taxon>Stenosarchaea group</taxon>
        <taxon>Methanomicrobia</taxon>
        <taxon>Methanomicrobiales</taxon>
        <taxon>Methanomicrobiaceae</taxon>
        <taxon>Methanochimaera</taxon>
    </lineage>
</organism>
<evidence type="ECO:0000313" key="3">
    <source>
        <dbReference type="Proteomes" id="UP001301797"/>
    </source>
</evidence>
<dbReference type="AlphaFoldDB" id="A0AA97FBR3"/>
<reference evidence="2 3" key="1">
    <citation type="submission" date="2019-09" db="EMBL/GenBank/DDBJ databases">
        <title>The complete genome of Methanoplanus sp. FWC-SCC4.</title>
        <authorList>
            <person name="Chen S.-C."/>
            <person name="Zhou Y.-Z."/>
            <person name="Lai M.-C."/>
        </authorList>
    </citation>
    <scope>NUCLEOTIDE SEQUENCE [LARGE SCALE GENOMIC DNA]</scope>
    <source>
        <strain evidence="2 3">FWC-SCC4</strain>
    </source>
</reference>
<feature type="transmembrane region" description="Helical" evidence="1">
    <location>
        <begin position="12"/>
        <end position="35"/>
    </location>
</feature>
<proteinExistence type="predicted"/>
<dbReference type="Proteomes" id="UP001301797">
    <property type="component" value="Chromosome"/>
</dbReference>
<sequence>MKRNDYAIFDMEILLPAAIGLVVGFIVGDIIQTVITQALFPEIADALVNACPVEGQWKETQESTIGIVRIAIDMLFGVGGAVSIIGFMAIFQR</sequence>
<keyword evidence="1" id="KW-0812">Transmembrane</keyword>
<gene>
    <name evidence="2" type="ORF">F1737_04575</name>
</gene>
<evidence type="ECO:0000313" key="2">
    <source>
        <dbReference type="EMBL" id="WOF16029.1"/>
    </source>
</evidence>
<evidence type="ECO:0000256" key="1">
    <source>
        <dbReference type="SAM" id="Phobius"/>
    </source>
</evidence>
<keyword evidence="3" id="KW-1185">Reference proteome</keyword>
<accession>A0AA97FBR3</accession>
<dbReference type="KEGG" id="mefw:F1737_04575"/>
<name>A0AA97FBR3_9EURY</name>
<keyword evidence="1" id="KW-1133">Transmembrane helix</keyword>